<evidence type="ECO:0000313" key="2">
    <source>
        <dbReference type="Proteomes" id="UP000619260"/>
    </source>
</evidence>
<name>A0A8J3YSP0_9ACTN</name>
<proteinExistence type="predicted"/>
<dbReference type="EMBL" id="BOPF01000025">
    <property type="protein sequence ID" value="GIJ49160.1"/>
    <property type="molecule type" value="Genomic_DNA"/>
</dbReference>
<keyword evidence="2" id="KW-1185">Reference proteome</keyword>
<comment type="caution">
    <text evidence="1">The sequence shown here is derived from an EMBL/GenBank/DDBJ whole genome shotgun (WGS) entry which is preliminary data.</text>
</comment>
<dbReference type="AlphaFoldDB" id="A0A8J3YSP0"/>
<evidence type="ECO:0000313" key="1">
    <source>
        <dbReference type="EMBL" id="GIJ49160.1"/>
    </source>
</evidence>
<gene>
    <name evidence="1" type="ORF">Val02_60460</name>
</gene>
<sequence>MLAVSSYARDYIEGRRARFDEDVAAFRAAGVDDAAFEAVYFNNLVLALELSFVHRLRALEKQDGNALNEVRLLAHSLLHHGGRLVEDRQITLDPAKTVLGYAVGDEIAVREADFVRLCKAFFAEIEARYIPAE</sequence>
<accession>A0A8J3YSP0</accession>
<organism evidence="1 2">
    <name type="scientific">Virgisporangium aliadipatigenens</name>
    <dbReference type="NCBI Taxonomy" id="741659"/>
    <lineage>
        <taxon>Bacteria</taxon>
        <taxon>Bacillati</taxon>
        <taxon>Actinomycetota</taxon>
        <taxon>Actinomycetes</taxon>
        <taxon>Micromonosporales</taxon>
        <taxon>Micromonosporaceae</taxon>
        <taxon>Virgisporangium</taxon>
    </lineage>
</organism>
<reference evidence="1" key="1">
    <citation type="submission" date="2021-01" db="EMBL/GenBank/DDBJ databases">
        <title>Whole genome shotgun sequence of Virgisporangium aliadipatigenens NBRC 105644.</title>
        <authorList>
            <person name="Komaki H."/>
            <person name="Tamura T."/>
        </authorList>
    </citation>
    <scope>NUCLEOTIDE SEQUENCE</scope>
    <source>
        <strain evidence="1">NBRC 105644</strain>
    </source>
</reference>
<protein>
    <submittedName>
        <fullName evidence="1">Uncharacterized protein</fullName>
    </submittedName>
</protein>
<dbReference type="Proteomes" id="UP000619260">
    <property type="component" value="Unassembled WGS sequence"/>
</dbReference>
<dbReference type="RefSeq" id="WP_203902636.1">
    <property type="nucleotide sequence ID" value="NZ_BOPF01000025.1"/>
</dbReference>